<comment type="caution">
    <text evidence="2">The sequence shown here is derived from an EMBL/GenBank/DDBJ whole genome shotgun (WGS) entry which is preliminary data.</text>
</comment>
<evidence type="ECO:0000313" key="2">
    <source>
        <dbReference type="EMBL" id="PPQ95254.1"/>
    </source>
</evidence>
<organism evidence="2 3">
    <name type="scientific">Gymnopilus dilepis</name>
    <dbReference type="NCBI Taxonomy" id="231916"/>
    <lineage>
        <taxon>Eukaryota</taxon>
        <taxon>Fungi</taxon>
        <taxon>Dikarya</taxon>
        <taxon>Basidiomycota</taxon>
        <taxon>Agaricomycotina</taxon>
        <taxon>Agaricomycetes</taxon>
        <taxon>Agaricomycetidae</taxon>
        <taxon>Agaricales</taxon>
        <taxon>Agaricineae</taxon>
        <taxon>Hymenogastraceae</taxon>
        <taxon>Gymnopilus</taxon>
    </lineage>
</organism>
<dbReference type="EMBL" id="NHYE01001431">
    <property type="protein sequence ID" value="PPQ95254.1"/>
    <property type="molecule type" value="Genomic_DNA"/>
</dbReference>
<feature type="region of interest" description="Disordered" evidence="1">
    <location>
        <begin position="1"/>
        <end position="36"/>
    </location>
</feature>
<accession>A0A409XWW0</accession>
<dbReference type="InParanoid" id="A0A409XWW0"/>
<gene>
    <name evidence="2" type="ORF">CVT26_014945</name>
</gene>
<evidence type="ECO:0000313" key="3">
    <source>
        <dbReference type="Proteomes" id="UP000284706"/>
    </source>
</evidence>
<dbReference type="Proteomes" id="UP000284706">
    <property type="component" value="Unassembled WGS sequence"/>
</dbReference>
<reference evidence="2 3" key="1">
    <citation type="journal article" date="2018" name="Evol. Lett.">
        <title>Horizontal gene cluster transfer increased hallucinogenic mushroom diversity.</title>
        <authorList>
            <person name="Reynolds H.T."/>
            <person name="Vijayakumar V."/>
            <person name="Gluck-Thaler E."/>
            <person name="Korotkin H.B."/>
            <person name="Matheny P.B."/>
            <person name="Slot J.C."/>
        </authorList>
    </citation>
    <scope>NUCLEOTIDE SEQUENCE [LARGE SCALE GENOMIC DNA]</scope>
    <source>
        <strain evidence="2 3">SRW20</strain>
    </source>
</reference>
<feature type="compositionally biased region" description="Basic and acidic residues" evidence="1">
    <location>
        <begin position="1"/>
        <end position="18"/>
    </location>
</feature>
<evidence type="ECO:0000256" key="1">
    <source>
        <dbReference type="SAM" id="MobiDB-lite"/>
    </source>
</evidence>
<sequence>MSATSKSEDLESGRKAAIQERVPSLRKRNRDQRSGTLKRLKPDIHSKYYGKVVEYPVNFAYSGGILSEETLARSPSSCPDWISYVGGRWLGVALCGRASFGTVFPEIVIDVAMRQSRFKKLWIVE</sequence>
<protein>
    <submittedName>
        <fullName evidence="2">Uncharacterized protein</fullName>
    </submittedName>
</protein>
<name>A0A409XWW0_9AGAR</name>
<keyword evidence="3" id="KW-1185">Reference proteome</keyword>
<dbReference type="AlphaFoldDB" id="A0A409XWW0"/>
<proteinExistence type="predicted"/>